<organism evidence="1 2">
    <name type="scientific">Rubripirellula obstinata</name>
    <dbReference type="NCBI Taxonomy" id="406547"/>
    <lineage>
        <taxon>Bacteria</taxon>
        <taxon>Pseudomonadati</taxon>
        <taxon>Planctomycetota</taxon>
        <taxon>Planctomycetia</taxon>
        <taxon>Pirellulales</taxon>
        <taxon>Pirellulaceae</taxon>
        <taxon>Rubripirellula</taxon>
    </lineage>
</organism>
<dbReference type="Proteomes" id="UP000322699">
    <property type="component" value="Unassembled WGS sequence"/>
</dbReference>
<evidence type="ECO:0000313" key="1">
    <source>
        <dbReference type="EMBL" id="KAA1257679.1"/>
    </source>
</evidence>
<reference evidence="1 2" key="1">
    <citation type="submission" date="2019-08" db="EMBL/GenBank/DDBJ databases">
        <title>Deep-cultivation of Planctomycetes and their phenomic and genomic characterization uncovers novel biology.</title>
        <authorList>
            <person name="Wiegand S."/>
            <person name="Jogler M."/>
            <person name="Boedeker C."/>
            <person name="Pinto D."/>
            <person name="Vollmers J."/>
            <person name="Rivas-Marin E."/>
            <person name="Kohn T."/>
            <person name="Peeters S.H."/>
            <person name="Heuer A."/>
            <person name="Rast P."/>
            <person name="Oberbeckmann S."/>
            <person name="Bunk B."/>
            <person name="Jeske O."/>
            <person name="Meyerdierks A."/>
            <person name="Storesund J.E."/>
            <person name="Kallscheuer N."/>
            <person name="Luecker S."/>
            <person name="Lage O.M."/>
            <person name="Pohl T."/>
            <person name="Merkel B.J."/>
            <person name="Hornburger P."/>
            <person name="Mueller R.-W."/>
            <person name="Bruemmer F."/>
            <person name="Labrenz M."/>
            <person name="Spormann A.M."/>
            <person name="Op Den Camp H."/>
            <person name="Overmann J."/>
            <person name="Amann R."/>
            <person name="Jetten M.S.M."/>
            <person name="Mascher T."/>
            <person name="Medema M.H."/>
            <person name="Devos D.P."/>
            <person name="Kaster A.-K."/>
            <person name="Ovreas L."/>
            <person name="Rohde M."/>
            <person name="Galperin M.Y."/>
            <person name="Jogler C."/>
        </authorList>
    </citation>
    <scope>NUCLEOTIDE SEQUENCE [LARGE SCALE GENOMIC DNA]</scope>
    <source>
        <strain evidence="1 2">LF1</strain>
    </source>
</reference>
<proteinExistence type="predicted"/>
<protein>
    <submittedName>
        <fullName evidence="1">Uncharacterized protein</fullName>
    </submittedName>
</protein>
<accession>A0A5B1CD69</accession>
<dbReference type="EMBL" id="VRLW01000001">
    <property type="protein sequence ID" value="KAA1257679.1"/>
    <property type="molecule type" value="Genomic_DNA"/>
</dbReference>
<gene>
    <name evidence="1" type="ORF">LF1_01670</name>
</gene>
<comment type="caution">
    <text evidence="1">The sequence shown here is derived from an EMBL/GenBank/DDBJ whole genome shotgun (WGS) entry which is preliminary data.</text>
</comment>
<evidence type="ECO:0000313" key="2">
    <source>
        <dbReference type="Proteomes" id="UP000322699"/>
    </source>
</evidence>
<dbReference type="AlphaFoldDB" id="A0A5B1CD69"/>
<name>A0A5B1CD69_9BACT</name>
<dbReference type="RefSeq" id="WP_157594045.1">
    <property type="nucleotide sequence ID" value="NZ_LWSK01000183.1"/>
</dbReference>
<keyword evidence="2" id="KW-1185">Reference proteome</keyword>
<sequence>MRCLRGKTTACGGLDEIDASSPNLPDRIETLIDESFPKAKLSLAILVGIDLPVQRDRIQDLILR</sequence>